<feature type="compositionally biased region" description="Polar residues" evidence="2">
    <location>
        <begin position="397"/>
        <end position="415"/>
    </location>
</feature>
<feature type="region of interest" description="Disordered" evidence="2">
    <location>
        <begin position="363"/>
        <end position="385"/>
    </location>
</feature>
<protein>
    <submittedName>
        <fullName evidence="3">Uncharacterized protein</fullName>
    </submittedName>
</protein>
<comment type="caution">
    <text evidence="3">The sequence shown here is derived from an EMBL/GenBank/DDBJ whole genome shotgun (WGS) entry which is preliminary data.</text>
</comment>
<keyword evidence="1" id="KW-0175">Coiled coil</keyword>
<evidence type="ECO:0000313" key="3">
    <source>
        <dbReference type="EMBL" id="CAH1799892.1"/>
    </source>
</evidence>
<evidence type="ECO:0000256" key="2">
    <source>
        <dbReference type="SAM" id="MobiDB-lite"/>
    </source>
</evidence>
<name>A0A8J1TAN1_OWEFU</name>
<dbReference type="EMBL" id="CAIIXF020000011">
    <property type="protein sequence ID" value="CAH1799892.1"/>
    <property type="molecule type" value="Genomic_DNA"/>
</dbReference>
<feature type="compositionally biased region" description="Low complexity" evidence="2">
    <location>
        <begin position="317"/>
        <end position="329"/>
    </location>
</feature>
<evidence type="ECO:0000313" key="4">
    <source>
        <dbReference type="Proteomes" id="UP000749559"/>
    </source>
</evidence>
<feature type="coiled-coil region" evidence="1">
    <location>
        <begin position="167"/>
        <end position="201"/>
    </location>
</feature>
<accession>A0A8J1TAN1</accession>
<keyword evidence="4" id="KW-1185">Reference proteome</keyword>
<sequence length="572" mass="64445">MAEDATQQSSPDLSDLDPSLERLLVQCEARPRYEITENIFMDYDDQMLLDERDILFKLAARILDKKCTLIYGPASARGLEQTLDIKPKKRTGESKKISICNDIFELYIYVRGLVKDFPRSVLGTSSKIPDNIALTNTSQTRPAIIQPSLLDLSAKYTELSMDYRNISMELESLKQSYEGKINKMNTEINCLRDEIGQLKGAINASNIHAKVVDVKGLTPGNTQCSPIANNVVSVDKGPCTNVGETTGLRPRNILCITKDTHSVKNIRDINEVTQTLLRHSTNVNNASEIQDGGIATQAKTASSELVPEVPCSTDLQKSNNTNIKSNTNTEDPDSTDIEIIRQDIVDHDTNKSSEDKWTVVRNVKNRNRPKSAPTNGQHTGNHTPVKPLTYSRVVEMSKQSKPKSLTKPTMQSGPSKQMKPARSLRGVCVTKTTTLYLENIAKDECESDDDIVLQVKDYATTKGISIHQCYVVHNKVSTLRVGCKITVPVDQIVRALKVETWPDPVVCRKWEYKRKKTSYGTFKRSLDYPAIDNDTDYDLHEDIYESTNEYYRQSVWDNDGNNRIFKHDESQW</sequence>
<organism evidence="3 4">
    <name type="scientific">Owenia fusiformis</name>
    <name type="common">Polychaete worm</name>
    <dbReference type="NCBI Taxonomy" id="6347"/>
    <lineage>
        <taxon>Eukaryota</taxon>
        <taxon>Metazoa</taxon>
        <taxon>Spiralia</taxon>
        <taxon>Lophotrochozoa</taxon>
        <taxon>Annelida</taxon>
        <taxon>Polychaeta</taxon>
        <taxon>Sedentaria</taxon>
        <taxon>Canalipalpata</taxon>
        <taxon>Sabellida</taxon>
        <taxon>Oweniida</taxon>
        <taxon>Oweniidae</taxon>
        <taxon>Owenia</taxon>
    </lineage>
</organism>
<evidence type="ECO:0000256" key="1">
    <source>
        <dbReference type="SAM" id="Coils"/>
    </source>
</evidence>
<dbReference type="AlphaFoldDB" id="A0A8J1TAN1"/>
<dbReference type="Proteomes" id="UP000749559">
    <property type="component" value="Unassembled WGS sequence"/>
</dbReference>
<reference evidence="3" key="1">
    <citation type="submission" date="2022-03" db="EMBL/GenBank/DDBJ databases">
        <authorList>
            <person name="Martin C."/>
        </authorList>
    </citation>
    <scope>NUCLEOTIDE SEQUENCE</scope>
</reference>
<gene>
    <name evidence="3" type="ORF">OFUS_LOCUS23853</name>
</gene>
<proteinExistence type="predicted"/>
<feature type="region of interest" description="Disordered" evidence="2">
    <location>
        <begin position="397"/>
        <end position="424"/>
    </location>
</feature>
<feature type="region of interest" description="Disordered" evidence="2">
    <location>
        <begin position="311"/>
        <end position="333"/>
    </location>
</feature>
<feature type="compositionally biased region" description="Polar residues" evidence="2">
    <location>
        <begin position="372"/>
        <end position="382"/>
    </location>
</feature>